<name>A0A2T2YKD3_9BACT</name>
<keyword evidence="4" id="KW-0808">Transferase</keyword>
<dbReference type="InterPro" id="IPR013655">
    <property type="entry name" value="PAS_fold_3"/>
</dbReference>
<dbReference type="PANTHER" id="PTHR43304">
    <property type="entry name" value="PHYTOCHROME-LIKE PROTEIN CPH1"/>
    <property type="match status" value="1"/>
</dbReference>
<dbReference type="SUPFAM" id="SSF47384">
    <property type="entry name" value="Homodimeric domain of signal transducing histidine kinase"/>
    <property type="match status" value="1"/>
</dbReference>
<dbReference type="InterPro" id="IPR036890">
    <property type="entry name" value="HATPase_C_sf"/>
</dbReference>
<dbReference type="PRINTS" id="PR00344">
    <property type="entry name" value="BCTRLSENSOR"/>
</dbReference>
<dbReference type="Pfam" id="PF00512">
    <property type="entry name" value="HisKA"/>
    <property type="match status" value="1"/>
</dbReference>
<dbReference type="SUPFAM" id="SSF55785">
    <property type="entry name" value="PYP-like sensor domain (PAS domain)"/>
    <property type="match status" value="4"/>
</dbReference>
<reference evidence="9 10" key="1">
    <citation type="submission" date="2018-03" db="EMBL/GenBank/DDBJ databases">
        <title>Adhaeribacter sp. HMF7605 Genome sequencing and assembly.</title>
        <authorList>
            <person name="Kang H."/>
            <person name="Kang J."/>
            <person name="Cha I."/>
            <person name="Kim H."/>
            <person name="Joh K."/>
        </authorList>
    </citation>
    <scope>NUCLEOTIDE SEQUENCE [LARGE SCALE GENOMIC DNA]</scope>
    <source>
        <strain evidence="9 10">HMF7605</strain>
    </source>
</reference>
<dbReference type="SMART" id="SM00387">
    <property type="entry name" value="HATPase_c"/>
    <property type="match status" value="1"/>
</dbReference>
<dbReference type="InterPro" id="IPR052162">
    <property type="entry name" value="Sensor_kinase/Photoreceptor"/>
</dbReference>
<dbReference type="SUPFAM" id="SSF55874">
    <property type="entry name" value="ATPase domain of HSP90 chaperone/DNA topoisomerase II/histidine kinase"/>
    <property type="match status" value="1"/>
</dbReference>
<dbReference type="Gene3D" id="3.30.565.10">
    <property type="entry name" value="Histidine kinase-like ATPase, C-terminal domain"/>
    <property type="match status" value="1"/>
</dbReference>
<evidence type="ECO:0000256" key="3">
    <source>
        <dbReference type="ARBA" id="ARBA00022553"/>
    </source>
</evidence>
<evidence type="ECO:0000256" key="5">
    <source>
        <dbReference type="ARBA" id="ARBA00022777"/>
    </source>
</evidence>
<dbReference type="InterPro" id="IPR013656">
    <property type="entry name" value="PAS_4"/>
</dbReference>
<evidence type="ECO:0000259" key="8">
    <source>
        <dbReference type="PROSITE" id="PS50113"/>
    </source>
</evidence>
<accession>A0A2T2YKD3</accession>
<dbReference type="InterPro" id="IPR001610">
    <property type="entry name" value="PAC"/>
</dbReference>
<dbReference type="InterPro" id="IPR036097">
    <property type="entry name" value="HisK_dim/P_sf"/>
</dbReference>
<gene>
    <name evidence="9" type="ORF">AHMF7605_21815</name>
</gene>
<dbReference type="AlphaFoldDB" id="A0A2T2YKD3"/>
<dbReference type="Pfam" id="PF08447">
    <property type="entry name" value="PAS_3"/>
    <property type="match status" value="1"/>
</dbReference>
<dbReference type="InterPro" id="IPR005467">
    <property type="entry name" value="His_kinase_dom"/>
</dbReference>
<dbReference type="Pfam" id="PF08448">
    <property type="entry name" value="PAS_4"/>
    <property type="match status" value="3"/>
</dbReference>
<dbReference type="PROSITE" id="PS50112">
    <property type="entry name" value="PAS"/>
    <property type="match status" value="1"/>
</dbReference>
<keyword evidence="10" id="KW-1185">Reference proteome</keyword>
<feature type="domain" description="Histidine kinase" evidence="6">
    <location>
        <begin position="575"/>
        <end position="787"/>
    </location>
</feature>
<dbReference type="GO" id="GO:0000155">
    <property type="term" value="F:phosphorelay sensor kinase activity"/>
    <property type="evidence" value="ECO:0007669"/>
    <property type="project" value="InterPro"/>
</dbReference>
<dbReference type="Pfam" id="PF02518">
    <property type="entry name" value="HATPase_c"/>
    <property type="match status" value="1"/>
</dbReference>
<keyword evidence="5" id="KW-0418">Kinase</keyword>
<evidence type="ECO:0000259" key="6">
    <source>
        <dbReference type="PROSITE" id="PS50109"/>
    </source>
</evidence>
<dbReference type="PANTHER" id="PTHR43304:SF1">
    <property type="entry name" value="PAC DOMAIN-CONTAINING PROTEIN"/>
    <property type="match status" value="1"/>
</dbReference>
<dbReference type="EMBL" id="PYFT01000001">
    <property type="protein sequence ID" value="PSR55949.1"/>
    <property type="molecule type" value="Genomic_DNA"/>
</dbReference>
<dbReference type="SMART" id="SM00086">
    <property type="entry name" value="PAC"/>
    <property type="match status" value="2"/>
</dbReference>
<comment type="catalytic activity">
    <reaction evidence="1">
        <text>ATP + protein L-histidine = ADP + protein N-phospho-L-histidine.</text>
        <dbReference type="EC" id="2.7.13.3"/>
    </reaction>
</comment>
<dbReference type="InterPro" id="IPR000014">
    <property type="entry name" value="PAS"/>
</dbReference>
<dbReference type="Gene3D" id="1.10.287.130">
    <property type="match status" value="1"/>
</dbReference>
<dbReference type="PROSITE" id="PS50109">
    <property type="entry name" value="HIS_KIN"/>
    <property type="match status" value="1"/>
</dbReference>
<proteinExistence type="predicted"/>
<comment type="caution">
    <text evidence="9">The sequence shown here is derived from an EMBL/GenBank/DDBJ whole genome shotgun (WGS) entry which is preliminary data.</text>
</comment>
<evidence type="ECO:0000256" key="1">
    <source>
        <dbReference type="ARBA" id="ARBA00000085"/>
    </source>
</evidence>
<dbReference type="EC" id="2.7.13.3" evidence="2"/>
<feature type="domain" description="PAC" evidence="8">
    <location>
        <begin position="505"/>
        <end position="557"/>
    </location>
</feature>
<evidence type="ECO:0000313" key="10">
    <source>
        <dbReference type="Proteomes" id="UP000240357"/>
    </source>
</evidence>
<organism evidence="9 10">
    <name type="scientific">Adhaeribacter arboris</name>
    <dbReference type="NCBI Taxonomy" id="2072846"/>
    <lineage>
        <taxon>Bacteria</taxon>
        <taxon>Pseudomonadati</taxon>
        <taxon>Bacteroidota</taxon>
        <taxon>Cytophagia</taxon>
        <taxon>Cytophagales</taxon>
        <taxon>Hymenobacteraceae</taxon>
        <taxon>Adhaeribacter</taxon>
    </lineage>
</organism>
<dbReference type="CDD" id="cd00130">
    <property type="entry name" value="PAS"/>
    <property type="match status" value="2"/>
</dbReference>
<keyword evidence="3" id="KW-0597">Phosphoprotein</keyword>
<dbReference type="SMART" id="SM00388">
    <property type="entry name" value="HisKA"/>
    <property type="match status" value="1"/>
</dbReference>
<dbReference type="NCBIfam" id="TIGR00229">
    <property type="entry name" value="sensory_box"/>
    <property type="match status" value="2"/>
</dbReference>
<dbReference type="OrthoDB" id="9766459at2"/>
<evidence type="ECO:0000259" key="7">
    <source>
        <dbReference type="PROSITE" id="PS50112"/>
    </source>
</evidence>
<dbReference type="SMART" id="SM00091">
    <property type="entry name" value="PAS"/>
    <property type="match status" value="4"/>
</dbReference>
<dbReference type="CDD" id="cd00082">
    <property type="entry name" value="HisKA"/>
    <property type="match status" value="1"/>
</dbReference>
<sequence>MASKLDKSKLQVFETVPDLYLILSPDLIILNASNAYLEATFTFREQLIGKHIFEAFPDNPEQVDANGVSKVRSSLEYVLKHKTPHKMEVQRYDVPRPAHLGTGFEEKFWYPIHTPVLNADKEVEYIIQKVVDITKEIQREEEYKSYVKKSAQQIEDVVSVKNQIQVEKEKLYSLFMQAPVIIGVLTGPDHVFELANPKYRELVGINRPIIGKPVREALPELEEQGLFELLDQVYQTKTAFVGNEMPAKLARKATGELEDVFLDLVYQPYLDRAGNTYGILVHAIDVTDQVISRKKVMESEQLVRTVVESSPYPIGVYVGREKLRIQFANQALRDGLGKGNDVIGKSYRALMQELENQQVFEQMDQVFDSGHPLHVKQQRLDMEIAGKVQRFYYNYSLTPLVNSAGEVYGIVNTAADVTDLVVARKEVQESEQRLSLALQATRDGIWDWDFINDKAWWDDRYAEITGAYIPEEERGLQSMSQYIHPEDVDKIKDAFQAHVEKGVEFEVEYRTLHPSGEIRNVVAKGKAVLNEKGKVIRLTGTLSDITALKKAEESLKLKNEQLTIVNNDLDNFIYTASHDLKAPISNLEGLLNALVEEDTIREEQQPLVDRMFQAVERFKHTIKDLTDISKLQRMELQEVELVSFTQILEEVKLDIRELIETFNPMVTTNFKISEIQYSKKNLRSIIYNLVSNALKYSSPDRRAEVHISSYKEKDQIVLQVSDNGLGIIKENQKKIFGMFTRAHHHVEGSGIGLYIVKKIIENRGGKIELESREGKGSTFKIYWKANE</sequence>
<dbReference type="InterPro" id="IPR035965">
    <property type="entry name" value="PAS-like_dom_sf"/>
</dbReference>
<dbReference type="Proteomes" id="UP000240357">
    <property type="component" value="Unassembled WGS sequence"/>
</dbReference>
<evidence type="ECO:0000256" key="4">
    <source>
        <dbReference type="ARBA" id="ARBA00022679"/>
    </source>
</evidence>
<evidence type="ECO:0000313" key="9">
    <source>
        <dbReference type="EMBL" id="PSR55949.1"/>
    </source>
</evidence>
<dbReference type="InterPro" id="IPR003594">
    <property type="entry name" value="HATPase_dom"/>
</dbReference>
<evidence type="ECO:0000256" key="2">
    <source>
        <dbReference type="ARBA" id="ARBA00012438"/>
    </source>
</evidence>
<feature type="domain" description="PAS" evidence="7">
    <location>
        <begin position="430"/>
        <end position="502"/>
    </location>
</feature>
<protein>
    <recommendedName>
        <fullName evidence="2">histidine kinase</fullName>
        <ecNumber evidence="2">2.7.13.3</ecNumber>
    </recommendedName>
</protein>
<dbReference type="InterPro" id="IPR000700">
    <property type="entry name" value="PAS-assoc_C"/>
</dbReference>
<dbReference type="RefSeq" id="WP_106932132.1">
    <property type="nucleotide sequence ID" value="NZ_PYFT01000001.1"/>
</dbReference>
<dbReference type="PROSITE" id="PS50113">
    <property type="entry name" value="PAC"/>
    <property type="match status" value="1"/>
</dbReference>
<dbReference type="InterPro" id="IPR004358">
    <property type="entry name" value="Sig_transdc_His_kin-like_C"/>
</dbReference>
<dbReference type="InterPro" id="IPR003661">
    <property type="entry name" value="HisK_dim/P_dom"/>
</dbReference>
<dbReference type="Gene3D" id="3.30.450.20">
    <property type="entry name" value="PAS domain"/>
    <property type="match status" value="4"/>
</dbReference>